<accession>K1YIB5</accession>
<feature type="region of interest" description="Disordered" evidence="1">
    <location>
        <begin position="559"/>
        <end position="603"/>
    </location>
</feature>
<dbReference type="AlphaFoldDB" id="K1YIB5"/>
<organism evidence="2">
    <name type="scientific">uncultured bacterium</name>
    <name type="common">gcode 4</name>
    <dbReference type="NCBI Taxonomy" id="1234023"/>
    <lineage>
        <taxon>Bacteria</taxon>
        <taxon>environmental samples</taxon>
    </lineage>
</organism>
<feature type="compositionally biased region" description="Polar residues" evidence="1">
    <location>
        <begin position="592"/>
        <end position="601"/>
    </location>
</feature>
<evidence type="ECO:0000313" key="2">
    <source>
        <dbReference type="EMBL" id="EKD25094.1"/>
    </source>
</evidence>
<gene>
    <name evidence="2" type="ORF">ACD_80C00118G0003</name>
</gene>
<comment type="caution">
    <text evidence="2">The sequence shown here is derived from an EMBL/GenBank/DDBJ whole genome shotgun (WGS) entry which is preliminary data.</text>
</comment>
<proteinExistence type="predicted"/>
<name>K1YIB5_9BACT</name>
<reference evidence="2" key="1">
    <citation type="journal article" date="2012" name="Science">
        <title>Fermentation, hydrogen, and sulfur metabolism in multiple uncultivated bacterial phyla.</title>
        <authorList>
            <person name="Wrighton K.C."/>
            <person name="Thomas B.C."/>
            <person name="Sharon I."/>
            <person name="Miller C.S."/>
            <person name="Castelle C.J."/>
            <person name="VerBerkmoes N.C."/>
            <person name="Wilkins M.J."/>
            <person name="Hettich R.L."/>
            <person name="Lipton M.S."/>
            <person name="Williams K.H."/>
            <person name="Long P.E."/>
            <person name="Banfield J.F."/>
        </authorList>
    </citation>
    <scope>NUCLEOTIDE SEQUENCE [LARGE SCALE GENOMIC DNA]</scope>
</reference>
<sequence length="778" mass="92168">MNNKNKISFTDLKKNIQTFHDEVNDFSPEKYDALTKQISNIKDDLWLMILESEDRYQARLERRPELNEKIKEYNKAGPQKTNTQYIKDNAEEFYKRLIEKVGHMKDGDLHIKKLKRWSQIAHLIPVKFIPRALVTWDNYDHVRKQLEAKEKDTLSELTNLLETANEKSKNIYESYATPSELFEKLGIKIQKVNYSFFAQENGKTKLWKKIGGAQILGKYKEPPQEPKFKKIWYMIKHLLDNNIPFRADHILQDKDQRYQLYFYQHNITILISDMVINSGFRDATYVIKWMVPGLKNINKEELKGFQWRKIVFNDTRSKRIEWIFSDDPENWKTIGEEREEQEEEQKTMIKDRAGFIEVIKEYFTPETLTTIAYRKFAVVHNSLHGNDLLLNDTLYGNSSLLGLWGSRTILDIKNAIFNSQKPKLELAKDSYFFNEHTKTTLVQIKECEGFDIEKTLGSCTYGSWVTELLRKACNEEFIDAVKNKSMKEKKAKIEEYTGIKNIPLFALKVTTMLWWRIRSTDAGYQKMLRQRFMLSTANKNGSQEYTSLERKILEFEVTREDEALRPNTNKSEKRGKKKENETQNETQTTEKISNTPLQNIKKTQEKNQTKLIETLKGVDTIEKFPLFEIKNVRVMAETATYRVLKANNCPVELRLFKLNIEGEKRFSMGEKIEIFGVMKSTKDQYIKVKREKKKWYHKLSQFNKMHPDHLIRKYVPWEKYDAIVNNIQWKCVYVSLTKSFYWKMTINQGMPYRIGDIVKVVFDKMSKDPEFQKIVTIH</sequence>
<evidence type="ECO:0000256" key="1">
    <source>
        <dbReference type="SAM" id="MobiDB-lite"/>
    </source>
</evidence>
<dbReference type="EMBL" id="AMFJ01036125">
    <property type="protein sequence ID" value="EKD25094.1"/>
    <property type="molecule type" value="Genomic_DNA"/>
</dbReference>
<protein>
    <submittedName>
        <fullName evidence="2">Uncharacterized protein</fullName>
    </submittedName>
</protein>